<dbReference type="InterPro" id="IPR001818">
    <property type="entry name" value="Pept_M10_metallopeptidase"/>
</dbReference>
<evidence type="ECO:0000313" key="8">
    <source>
        <dbReference type="Proteomes" id="UP000662111"/>
    </source>
</evidence>
<gene>
    <name evidence="7" type="ORF">GCM10011509_21700</name>
</gene>
<name>A0ABQ2FAC1_9MICO</name>
<evidence type="ECO:0000259" key="6">
    <source>
        <dbReference type="Pfam" id="PF00413"/>
    </source>
</evidence>
<keyword evidence="2" id="KW-0479">Metal-binding</keyword>
<reference evidence="8" key="1">
    <citation type="journal article" date="2019" name="Int. J. Syst. Evol. Microbiol.">
        <title>The Global Catalogue of Microorganisms (GCM) 10K type strain sequencing project: providing services to taxonomists for standard genome sequencing and annotation.</title>
        <authorList>
            <consortium name="The Broad Institute Genomics Platform"/>
            <consortium name="The Broad Institute Genome Sequencing Center for Infectious Disease"/>
            <person name="Wu L."/>
            <person name="Ma J."/>
        </authorList>
    </citation>
    <scope>NUCLEOTIDE SEQUENCE [LARGE SCALE GENOMIC DNA]</scope>
    <source>
        <strain evidence="8">CGMCC 1.5362</strain>
    </source>
</reference>
<dbReference type="Gene3D" id="3.40.390.10">
    <property type="entry name" value="Collagenase (Catalytic Domain)"/>
    <property type="match status" value="1"/>
</dbReference>
<comment type="caution">
    <text evidence="7">The sequence shown here is derived from an EMBL/GenBank/DDBJ whole genome shotgun (WGS) entry which is preliminary data.</text>
</comment>
<evidence type="ECO:0000313" key="7">
    <source>
        <dbReference type="EMBL" id="GGK72795.1"/>
    </source>
</evidence>
<evidence type="ECO:0000256" key="3">
    <source>
        <dbReference type="ARBA" id="ARBA00022801"/>
    </source>
</evidence>
<protein>
    <recommendedName>
        <fullName evidence="6">Peptidase M10 metallopeptidase domain-containing protein</fullName>
    </recommendedName>
</protein>
<dbReference type="SUPFAM" id="SSF55486">
    <property type="entry name" value="Metalloproteases ('zincins'), catalytic domain"/>
    <property type="match status" value="1"/>
</dbReference>
<keyword evidence="1" id="KW-0645">Protease</keyword>
<evidence type="ECO:0000256" key="4">
    <source>
        <dbReference type="ARBA" id="ARBA00022833"/>
    </source>
</evidence>
<keyword evidence="4" id="KW-0862">Zinc</keyword>
<feature type="domain" description="Peptidase M10 metallopeptidase" evidence="6">
    <location>
        <begin position="187"/>
        <end position="231"/>
    </location>
</feature>
<feature type="transmembrane region" description="Helical" evidence="5">
    <location>
        <begin position="12"/>
        <end position="31"/>
    </location>
</feature>
<evidence type="ECO:0000256" key="1">
    <source>
        <dbReference type="ARBA" id="ARBA00022670"/>
    </source>
</evidence>
<dbReference type="EMBL" id="BMLB01000004">
    <property type="protein sequence ID" value="GGK72795.1"/>
    <property type="molecule type" value="Genomic_DNA"/>
</dbReference>
<evidence type="ECO:0000256" key="2">
    <source>
        <dbReference type="ARBA" id="ARBA00022723"/>
    </source>
</evidence>
<dbReference type="Proteomes" id="UP000662111">
    <property type="component" value="Unassembled WGS sequence"/>
</dbReference>
<keyword evidence="3" id="KW-0378">Hydrolase</keyword>
<dbReference type="InterPro" id="IPR024079">
    <property type="entry name" value="MetalloPept_cat_dom_sf"/>
</dbReference>
<organism evidence="7 8">
    <name type="scientific">Ornithinimicrobium pekingense</name>
    <dbReference type="NCBI Taxonomy" id="384677"/>
    <lineage>
        <taxon>Bacteria</taxon>
        <taxon>Bacillati</taxon>
        <taxon>Actinomycetota</taxon>
        <taxon>Actinomycetes</taxon>
        <taxon>Micrococcales</taxon>
        <taxon>Ornithinimicrobiaceae</taxon>
        <taxon>Ornithinimicrobium</taxon>
    </lineage>
</organism>
<keyword evidence="5" id="KW-0812">Transmembrane</keyword>
<accession>A0ABQ2FAC1</accession>
<dbReference type="RefSeq" id="WP_022922751.1">
    <property type="nucleotide sequence ID" value="NZ_BMLB01000004.1"/>
</dbReference>
<keyword evidence="5" id="KW-0472">Membrane</keyword>
<keyword evidence="5" id="KW-1133">Transmembrane helix</keyword>
<keyword evidence="8" id="KW-1185">Reference proteome</keyword>
<evidence type="ECO:0000256" key="5">
    <source>
        <dbReference type="SAM" id="Phobius"/>
    </source>
</evidence>
<proteinExistence type="predicted"/>
<sequence>MTEPVRQRRSCGGVLGTLLVVGAVIVGTVALSPSLALTDLRDAAIDPIVGVPGSGGDGYTFMATTPRGTPVTWPCDGTIELEVNAQDAPEGYAELVASAVAQVNDASGFVLEVVGETDDREYQERGAGPVLLMWADESEVPELAGRTAGIGGSSYVQGPGGGGRAVGGMVVLDTDMPGGLLRRTDPGPVLVHELLHVIGLGHTEDPSQLMAPEYSSQRGLGDGDLAGLQALRDAACS</sequence>
<dbReference type="Pfam" id="PF00413">
    <property type="entry name" value="Peptidase_M10"/>
    <property type="match status" value="1"/>
</dbReference>